<dbReference type="VEuPathDB" id="FungiDB:RhiirA1_462667"/>
<reference evidence="1 2" key="1">
    <citation type="submission" date="2015-10" db="EMBL/GenBank/DDBJ databases">
        <title>Genome analyses suggest a sexual origin of heterokaryosis in a supposedly ancient asexual fungus.</title>
        <authorList>
            <person name="Ropars J."/>
            <person name="Sedzielewska K."/>
            <person name="Noel J."/>
            <person name="Charron P."/>
            <person name="Farinelli L."/>
            <person name="Marton T."/>
            <person name="Kruger M."/>
            <person name="Pelin A."/>
            <person name="Brachmann A."/>
            <person name="Corradi N."/>
        </authorList>
    </citation>
    <scope>NUCLEOTIDE SEQUENCE [LARGE SCALE GENOMIC DNA]</scope>
    <source>
        <strain evidence="1 2">A4</strain>
    </source>
</reference>
<evidence type="ECO:0000313" key="2">
    <source>
        <dbReference type="Proteomes" id="UP000234323"/>
    </source>
</evidence>
<dbReference type="Proteomes" id="UP000234323">
    <property type="component" value="Unassembled WGS sequence"/>
</dbReference>
<dbReference type="VEuPathDB" id="FungiDB:RhiirA1_462669"/>
<gene>
    <name evidence="1" type="ORF">RhiirA4_467655</name>
</gene>
<comment type="caution">
    <text evidence="1">The sequence shown here is derived from an EMBL/GenBank/DDBJ whole genome shotgun (WGS) entry which is preliminary data.</text>
</comment>
<sequence>MACSKFFSGDLPELLNEVIQYFHYDYKTLHSCILVNRLWCRLAIPLLWEDPFSIKSPKNYRFIEIYLNNFSNDDKTKLNEYVIHNDIFPSNTLFNYPKFIQHLDTYKVCNTIGKWITSISITRAQHSNYSMRNINLSASQMSNFTNLIFKSFFLIFIKNEVNLHSFGITIDSYKETKCFDTTFELILQNTNFFYNIKNLTLDLIEITDNITKFLEFICSNCNSISSFHFLLPIINNSHPIIEKILSQMIKLQENLKKITLGCGYTPLSLLLSLKNPNCSNTLNTIIFYAIDFRNINILSELFNHLNVLESIHIVYCYSLDSKFIQQINNVTKPFKLKSLILNHIDELIPKFGLQQLLQPIKLYCSNIKFLSIQLHYQNINLIFDLIKNIKQNLNYLIIDSSIIFQVFGNIKFNSTVLQNLGQILPLKLEYLHLNLIINESDLEIFLKNSQNTYIKKLAIRNAKDDGSQDILPYIKEYIMKKKRVKYLAISGIFHEKSVDLFSLKDEVKEFQLYDIQVLNYNDSVIDACDGWTNSANESIWNFLIHTPDHEEYLWCLKGLPSESHSSHSGEFLAKTIDEIISKLDLQIFRQLYRIQGQIFKMHDKWLQINIRRFFNVRCIAHASNLISKDICSTSFANQILTKCNTIVTYFKKSHQGGSALKDEAKVCDISGGGLKKWVDTRSDEIFIKMRENSERKKLMHQMKKYRKIEKLEVGEAETPDESWMFLVKSWLIYGKRRTKKELPHYSVEKSAEEIHQIFIDTHLNPDQDLFELNDDLPSNVLYIIESENEEVDEPMNENEDNNIESDPAAEAVEIVDTM</sequence>
<dbReference type="VEuPathDB" id="FungiDB:FUN_006342"/>
<keyword evidence="2" id="KW-1185">Reference proteome</keyword>
<dbReference type="InterPro" id="IPR012337">
    <property type="entry name" value="RNaseH-like_sf"/>
</dbReference>
<proteinExistence type="predicted"/>
<accession>A0A2I1GWB0</accession>
<dbReference type="SUPFAM" id="SSF53098">
    <property type="entry name" value="Ribonuclease H-like"/>
    <property type="match status" value="1"/>
</dbReference>
<dbReference type="VEuPathDB" id="FungiDB:RhiirFUN_010238"/>
<dbReference type="AlphaFoldDB" id="A0A2I1GWB0"/>
<evidence type="ECO:0000313" key="1">
    <source>
        <dbReference type="EMBL" id="PKY50907.1"/>
    </source>
</evidence>
<protein>
    <submittedName>
        <fullName evidence="1">Uncharacterized protein</fullName>
    </submittedName>
</protein>
<name>A0A2I1GWB0_9GLOM</name>
<organism evidence="1 2">
    <name type="scientific">Rhizophagus irregularis</name>
    <dbReference type="NCBI Taxonomy" id="588596"/>
    <lineage>
        <taxon>Eukaryota</taxon>
        <taxon>Fungi</taxon>
        <taxon>Fungi incertae sedis</taxon>
        <taxon>Mucoromycota</taxon>
        <taxon>Glomeromycotina</taxon>
        <taxon>Glomeromycetes</taxon>
        <taxon>Glomerales</taxon>
        <taxon>Glomeraceae</taxon>
        <taxon>Rhizophagus</taxon>
    </lineage>
</organism>
<dbReference type="EMBL" id="LLXI01000939">
    <property type="protein sequence ID" value="PKY50907.1"/>
    <property type="molecule type" value="Genomic_DNA"/>
</dbReference>
<dbReference type="VEuPathDB" id="FungiDB:RhiirFUN_010235"/>